<dbReference type="GO" id="GO:0005975">
    <property type="term" value="P:carbohydrate metabolic process"/>
    <property type="evidence" value="ECO:0007669"/>
    <property type="project" value="UniProtKB-ARBA"/>
</dbReference>
<dbReference type="GO" id="GO:0004553">
    <property type="term" value="F:hydrolase activity, hydrolyzing O-glycosyl compounds"/>
    <property type="evidence" value="ECO:0007669"/>
    <property type="project" value="UniProtKB-ARBA"/>
</dbReference>
<accession>A0A4R5CJ85</accession>
<name>A0A4R5CJ85_9FLAO</name>
<evidence type="ECO:0000313" key="1">
    <source>
        <dbReference type="EMBL" id="TDD99885.1"/>
    </source>
</evidence>
<dbReference type="InterPro" id="IPR013320">
    <property type="entry name" value="ConA-like_dom_sf"/>
</dbReference>
<sequence length="214" mass="24251">MRSSKANVSKYTPPLFWDFNDLTGWVDATQVGVPNYFIDNGYLNISTNANTWDRTKIKTVSTFTTGTYSWRVYVPAMGIGDMASIGAFLYNDDTHELDFEIGYGNQASRQELNAASDDLVVYMTSQANPFQSIKNKIKREQWHTLSIILTLDSKNKYIATWKIDGATQATRSLTYGTKSKFNIFCSLENLTFIGDHIPNSKNYALFDFVEFSSN</sequence>
<comment type="caution">
    <text evidence="1">The sequence shown here is derived from an EMBL/GenBank/DDBJ whole genome shotgun (WGS) entry which is preliminary data.</text>
</comment>
<organism evidence="1 2">
    <name type="scientific">Flavobacterium cellulosilyticum</name>
    <dbReference type="NCBI Taxonomy" id="2541731"/>
    <lineage>
        <taxon>Bacteria</taxon>
        <taxon>Pseudomonadati</taxon>
        <taxon>Bacteroidota</taxon>
        <taxon>Flavobacteriia</taxon>
        <taxon>Flavobacteriales</taxon>
        <taxon>Flavobacteriaceae</taxon>
        <taxon>Flavobacterium</taxon>
    </lineage>
</organism>
<protein>
    <submittedName>
        <fullName evidence="1">Uncharacterized protein</fullName>
    </submittedName>
</protein>
<dbReference type="OrthoDB" id="1025508at2"/>
<dbReference type="SUPFAM" id="SSF49899">
    <property type="entry name" value="Concanavalin A-like lectins/glucanases"/>
    <property type="match status" value="1"/>
</dbReference>
<dbReference type="EMBL" id="SMFK01000001">
    <property type="protein sequence ID" value="TDD99885.1"/>
    <property type="molecule type" value="Genomic_DNA"/>
</dbReference>
<dbReference type="AlphaFoldDB" id="A0A4R5CJ85"/>
<dbReference type="Gene3D" id="2.60.120.200">
    <property type="match status" value="1"/>
</dbReference>
<gene>
    <name evidence="1" type="ORF">E0F76_01420</name>
</gene>
<evidence type="ECO:0000313" key="2">
    <source>
        <dbReference type="Proteomes" id="UP000295479"/>
    </source>
</evidence>
<dbReference type="Proteomes" id="UP000295479">
    <property type="component" value="Unassembled WGS sequence"/>
</dbReference>
<keyword evidence="2" id="KW-1185">Reference proteome</keyword>
<proteinExistence type="predicted"/>
<reference evidence="1 2" key="1">
    <citation type="submission" date="2019-03" db="EMBL/GenBank/DDBJ databases">
        <title>Flavobacterium AR-3-4 sp. nov. isolated from arctic soil.</title>
        <authorList>
            <person name="Chaudhary D.K."/>
        </authorList>
    </citation>
    <scope>NUCLEOTIDE SEQUENCE [LARGE SCALE GENOMIC DNA]</scope>
    <source>
        <strain evidence="1 2">AR-3-4</strain>
    </source>
</reference>